<dbReference type="PROSITE" id="PS51405">
    <property type="entry name" value="HEME_HALOPEROXIDASE"/>
    <property type="match status" value="1"/>
</dbReference>
<dbReference type="PANTHER" id="PTHR33577:SF9">
    <property type="entry name" value="PEROXIDASE STCC"/>
    <property type="match status" value="1"/>
</dbReference>
<gene>
    <name evidence="9" type="ORF">ESCO_004293</name>
</gene>
<evidence type="ECO:0000256" key="2">
    <source>
        <dbReference type="ARBA" id="ARBA00022559"/>
    </source>
</evidence>
<dbReference type="Gene3D" id="1.10.489.10">
    <property type="entry name" value="Chloroperoxidase-like"/>
    <property type="match status" value="1"/>
</dbReference>
<evidence type="ECO:0000256" key="4">
    <source>
        <dbReference type="ARBA" id="ARBA00022723"/>
    </source>
</evidence>
<name>A0A0M8N696_ESCWE</name>
<dbReference type="InterPro" id="IPR000028">
    <property type="entry name" value="Chloroperoxidase"/>
</dbReference>
<evidence type="ECO:0000256" key="7">
    <source>
        <dbReference type="ARBA" id="ARBA00025795"/>
    </source>
</evidence>
<evidence type="ECO:0000259" key="8">
    <source>
        <dbReference type="PROSITE" id="PS51405"/>
    </source>
</evidence>
<dbReference type="SUPFAM" id="SSF47571">
    <property type="entry name" value="Cloroperoxidase"/>
    <property type="match status" value="1"/>
</dbReference>
<comment type="caution">
    <text evidence="9">The sequence shown here is derived from an EMBL/GenBank/DDBJ whole genome shotgun (WGS) entry which is preliminary data.</text>
</comment>
<keyword evidence="6" id="KW-0408">Iron</keyword>
<evidence type="ECO:0000313" key="9">
    <source>
        <dbReference type="EMBL" id="KOS20781.1"/>
    </source>
</evidence>
<organism evidence="9 10">
    <name type="scientific">Escovopsis weberi</name>
    <dbReference type="NCBI Taxonomy" id="150374"/>
    <lineage>
        <taxon>Eukaryota</taxon>
        <taxon>Fungi</taxon>
        <taxon>Dikarya</taxon>
        <taxon>Ascomycota</taxon>
        <taxon>Pezizomycotina</taxon>
        <taxon>Sordariomycetes</taxon>
        <taxon>Hypocreomycetidae</taxon>
        <taxon>Hypocreales</taxon>
        <taxon>Hypocreaceae</taxon>
        <taxon>Escovopsis</taxon>
    </lineage>
</organism>
<dbReference type="Pfam" id="PF01328">
    <property type="entry name" value="Peroxidase_2"/>
    <property type="match status" value="1"/>
</dbReference>
<dbReference type="InterPro" id="IPR036851">
    <property type="entry name" value="Chloroperoxidase-like_sf"/>
</dbReference>
<evidence type="ECO:0000256" key="6">
    <source>
        <dbReference type="ARBA" id="ARBA00023004"/>
    </source>
</evidence>
<dbReference type="AlphaFoldDB" id="A0A0M8N696"/>
<evidence type="ECO:0000256" key="3">
    <source>
        <dbReference type="ARBA" id="ARBA00022617"/>
    </source>
</evidence>
<proteinExistence type="inferred from homology"/>
<evidence type="ECO:0000256" key="5">
    <source>
        <dbReference type="ARBA" id="ARBA00023002"/>
    </source>
</evidence>
<keyword evidence="10" id="KW-1185">Reference proteome</keyword>
<comment type="cofactor">
    <cofactor evidence="1">
        <name>heme b</name>
        <dbReference type="ChEBI" id="CHEBI:60344"/>
    </cofactor>
</comment>
<dbReference type="GO" id="GO:0046872">
    <property type="term" value="F:metal ion binding"/>
    <property type="evidence" value="ECO:0007669"/>
    <property type="project" value="UniProtKB-KW"/>
</dbReference>
<comment type="similarity">
    <text evidence="7">Belongs to the chloroperoxidase family.</text>
</comment>
<reference evidence="9 10" key="1">
    <citation type="submission" date="2015-07" db="EMBL/GenBank/DDBJ databases">
        <title>The genome of the fungus Escovopsis weberi, a specialized disease agent of ant agriculture.</title>
        <authorList>
            <person name="de Man T.J."/>
            <person name="Stajich J.E."/>
            <person name="Kubicek C.P."/>
            <person name="Chenthamara K."/>
            <person name="Atanasova L."/>
            <person name="Druzhinina I.S."/>
            <person name="Birnbaum S."/>
            <person name="Barribeau S.M."/>
            <person name="Teiling C."/>
            <person name="Suen G."/>
            <person name="Currie C."/>
            <person name="Gerardo N.M."/>
        </authorList>
    </citation>
    <scope>NUCLEOTIDE SEQUENCE [LARGE SCALE GENOMIC DNA]</scope>
</reference>
<dbReference type="STRING" id="150374.A0A0M8N696"/>
<dbReference type="OrthoDB" id="407298at2759"/>
<keyword evidence="3" id="KW-0349">Heme</keyword>
<keyword evidence="4" id="KW-0479">Metal-binding</keyword>
<keyword evidence="2 9" id="KW-0575">Peroxidase</keyword>
<dbReference type="EMBL" id="LGSR01000013">
    <property type="protein sequence ID" value="KOS20781.1"/>
    <property type="molecule type" value="Genomic_DNA"/>
</dbReference>
<dbReference type="GO" id="GO:0004601">
    <property type="term" value="F:peroxidase activity"/>
    <property type="evidence" value="ECO:0007669"/>
    <property type="project" value="UniProtKB-KW"/>
</dbReference>
<dbReference type="Proteomes" id="UP000053831">
    <property type="component" value="Unassembled WGS sequence"/>
</dbReference>
<evidence type="ECO:0000313" key="10">
    <source>
        <dbReference type="Proteomes" id="UP000053831"/>
    </source>
</evidence>
<dbReference type="PANTHER" id="PTHR33577">
    <property type="entry name" value="STERIGMATOCYSTIN BIOSYNTHESIS PEROXIDASE STCC-RELATED"/>
    <property type="match status" value="1"/>
</dbReference>
<protein>
    <submittedName>
        <fullName evidence="9">Putative sterigmatocystin biosynthesis peroxidase</fullName>
    </submittedName>
</protein>
<accession>A0A0M8N696</accession>
<sequence>MLNTLANHGYLPHDGKNISVEEFGDAVAALNIHPDLGLVPAAFFANATKKARFDLLDLNTPGIEQHLASLTRLDWDHAHAHPEPDSRRIDDLLLDSRTDSLTIESLAISRLRLEDASIPRELSPVEKSVAVTEAALLMAIMMDGTVPAATARTRPNLYSAPKQPVRIFLNDERFPVEHGWAPPERLLRPADIKPISDYIADSMRRHRRDWFDH</sequence>
<evidence type="ECO:0000256" key="1">
    <source>
        <dbReference type="ARBA" id="ARBA00001970"/>
    </source>
</evidence>
<keyword evidence="5" id="KW-0560">Oxidoreductase</keyword>
<feature type="domain" description="Heme haloperoxidase family profile" evidence="8">
    <location>
        <begin position="1"/>
        <end position="197"/>
    </location>
</feature>